<dbReference type="EMBL" id="FQYV01000011">
    <property type="protein sequence ID" value="SHJ19868.1"/>
    <property type="molecule type" value="Genomic_DNA"/>
</dbReference>
<evidence type="ECO:0000313" key="2">
    <source>
        <dbReference type="EMBL" id="SHJ19868.1"/>
    </source>
</evidence>
<dbReference type="Pfam" id="PF14316">
    <property type="entry name" value="DUF4381"/>
    <property type="match status" value="1"/>
</dbReference>
<dbReference type="STRING" id="797419.SAMN05216556_11250"/>
<dbReference type="RefSeq" id="WP_083540708.1">
    <property type="nucleotide sequence ID" value="NZ_FNNS01000012.1"/>
</dbReference>
<gene>
    <name evidence="2" type="ORF">SAMN04487908_11149</name>
</gene>
<accession>A0A1M6HC83</accession>
<protein>
    <recommendedName>
        <fullName evidence="4">DUF4381 domain-containing protein</fullName>
    </recommendedName>
</protein>
<feature type="transmembrane region" description="Helical" evidence="1">
    <location>
        <begin position="181"/>
        <end position="198"/>
    </location>
</feature>
<evidence type="ECO:0000313" key="3">
    <source>
        <dbReference type="Proteomes" id="UP000184172"/>
    </source>
</evidence>
<feature type="transmembrane region" description="Helical" evidence="1">
    <location>
        <begin position="33"/>
        <end position="51"/>
    </location>
</feature>
<organism evidence="2 3">
    <name type="scientific">Aequorivita viscosa</name>
    <dbReference type="NCBI Taxonomy" id="797419"/>
    <lineage>
        <taxon>Bacteria</taxon>
        <taxon>Pseudomonadati</taxon>
        <taxon>Bacteroidota</taxon>
        <taxon>Flavobacteriia</taxon>
        <taxon>Flavobacteriales</taxon>
        <taxon>Flavobacteriaceae</taxon>
        <taxon>Aequorivita</taxon>
    </lineage>
</organism>
<keyword evidence="1" id="KW-1133">Transmembrane helix</keyword>
<keyword evidence="1" id="KW-0472">Membrane</keyword>
<sequence>MLDFRQIPIGFSISARSSRLPARSSRPCRYNNYIPVLFSVFFILFSFFATAQVTSTVDSTQIKIGEEILYIISVEADSTDTVVFSEEQTFAPLEMIESYKVDTTFEASKYRIIKKYGLTQFDSGHYTIPQQRVTITNKTFLTDSINVRVNDVVVDTTQQKMFDIKPAMQVKAPPFNWIEPLTWILPLILIVAIALFLFRRKKRREAAEKKLPPYEEAIVALKQLDNTQLLKENKSKEYYSSLTEIVKRYLDREVDEAAMESTSDELISRLMMHKDAGNFDFDTETIRKLDSIFKRADLVKFAKMNQQAGQAEVDRKTIEEIINETHEVIPEPTEEELLKNQEYLEKLKKRRQRRKWILGISGVLAAVVLAAVIYGGVTGFDNLKDKIFGNDLRELAEGRWIKSEYGNPAVILETPEVLIRAEVSVTNANESIIKGQDIFTYGEMKDPFYIQVSTIQFQQKQDIDLNLALDSVLDDLEQSGAKNMIVKRDDFETDKGINGLKAYGDFNVQVSDNKVLNEKSTYQLMLFAQENGLQKVLIVYQDDDKYAKEIIKRMEASIELEIKQKDGK</sequence>
<proteinExistence type="predicted"/>
<evidence type="ECO:0008006" key="4">
    <source>
        <dbReference type="Google" id="ProtNLM"/>
    </source>
</evidence>
<dbReference type="Proteomes" id="UP000184172">
    <property type="component" value="Unassembled WGS sequence"/>
</dbReference>
<dbReference type="AlphaFoldDB" id="A0A1M6HC83"/>
<evidence type="ECO:0000256" key="1">
    <source>
        <dbReference type="SAM" id="Phobius"/>
    </source>
</evidence>
<keyword evidence="3" id="KW-1185">Reference proteome</keyword>
<name>A0A1M6HC83_9FLAO</name>
<feature type="transmembrane region" description="Helical" evidence="1">
    <location>
        <begin position="356"/>
        <end position="377"/>
    </location>
</feature>
<reference evidence="3" key="1">
    <citation type="submission" date="2016-11" db="EMBL/GenBank/DDBJ databases">
        <authorList>
            <person name="Varghese N."/>
            <person name="Submissions S."/>
        </authorList>
    </citation>
    <scope>NUCLEOTIDE SEQUENCE [LARGE SCALE GENOMIC DNA]</scope>
    <source>
        <strain evidence="3">DSM 26349</strain>
    </source>
</reference>
<dbReference type="InterPro" id="IPR025489">
    <property type="entry name" value="DUF4381"/>
</dbReference>
<dbReference type="OrthoDB" id="9807384at2"/>
<keyword evidence="1" id="KW-0812">Transmembrane</keyword>